<reference evidence="1 2" key="1">
    <citation type="submission" date="2024-05" db="EMBL/GenBank/DDBJ databases">
        <title>Haplotype-resolved chromosome-level genome assembly of Huyou (Citrus changshanensis).</title>
        <authorList>
            <person name="Miao C."/>
            <person name="Chen W."/>
            <person name="Wu Y."/>
            <person name="Wang L."/>
            <person name="Zhao S."/>
            <person name="Grierson D."/>
            <person name="Xu C."/>
            <person name="Chen K."/>
        </authorList>
    </citation>
    <scope>NUCLEOTIDE SEQUENCE [LARGE SCALE GENOMIC DNA]</scope>
    <source>
        <strain evidence="1">01-14</strain>
        <tissue evidence="1">Leaf</tissue>
    </source>
</reference>
<proteinExistence type="predicted"/>
<keyword evidence="2" id="KW-1185">Reference proteome</keyword>
<dbReference type="AlphaFoldDB" id="A0AAP0M7V1"/>
<dbReference type="Proteomes" id="UP001428341">
    <property type="component" value="Unassembled WGS sequence"/>
</dbReference>
<accession>A0AAP0M7V1</accession>
<organism evidence="1 2">
    <name type="scientific">Citrus x changshan-huyou</name>
    <dbReference type="NCBI Taxonomy" id="2935761"/>
    <lineage>
        <taxon>Eukaryota</taxon>
        <taxon>Viridiplantae</taxon>
        <taxon>Streptophyta</taxon>
        <taxon>Embryophyta</taxon>
        <taxon>Tracheophyta</taxon>
        <taxon>Spermatophyta</taxon>
        <taxon>Magnoliopsida</taxon>
        <taxon>eudicotyledons</taxon>
        <taxon>Gunneridae</taxon>
        <taxon>Pentapetalae</taxon>
        <taxon>rosids</taxon>
        <taxon>malvids</taxon>
        <taxon>Sapindales</taxon>
        <taxon>Rutaceae</taxon>
        <taxon>Aurantioideae</taxon>
        <taxon>Citrus</taxon>
    </lineage>
</organism>
<evidence type="ECO:0000313" key="1">
    <source>
        <dbReference type="EMBL" id="KAK9200416.1"/>
    </source>
</evidence>
<dbReference type="EMBL" id="JBCGBO010000005">
    <property type="protein sequence ID" value="KAK9200416.1"/>
    <property type="molecule type" value="Genomic_DNA"/>
</dbReference>
<comment type="caution">
    <text evidence="1">The sequence shown here is derived from an EMBL/GenBank/DDBJ whole genome shotgun (WGS) entry which is preliminary data.</text>
</comment>
<sequence>MAIIMDKTEDFKDFVRHAAVYDESAIEDGGLLGMGWSVAGYVAVKILLLEDVLLLEILLLEYFH</sequence>
<gene>
    <name evidence="1" type="ORF">WN944_015613</name>
</gene>
<protein>
    <submittedName>
        <fullName evidence="1">Uncharacterized protein</fullName>
    </submittedName>
</protein>
<name>A0AAP0M7V1_9ROSI</name>
<evidence type="ECO:0000313" key="2">
    <source>
        <dbReference type="Proteomes" id="UP001428341"/>
    </source>
</evidence>